<accession>A0A285L6N4</accession>
<proteinExistence type="predicted"/>
<reference evidence="2 3" key="1">
    <citation type="submission" date="2017-09" db="EMBL/GenBank/DDBJ databases">
        <authorList>
            <person name="Ehlers B."/>
            <person name="Leendertz F.H."/>
        </authorList>
    </citation>
    <scope>NUCLEOTIDE SEQUENCE [LARGE SCALE GENOMIC DNA]</scope>
    <source>
        <strain evidence="2 3">DSM 45537</strain>
    </source>
</reference>
<evidence type="ECO:0000313" key="3">
    <source>
        <dbReference type="Proteomes" id="UP000219565"/>
    </source>
</evidence>
<evidence type="ECO:0000313" key="2">
    <source>
        <dbReference type="EMBL" id="SNY80578.1"/>
    </source>
</evidence>
<evidence type="ECO:0000256" key="1">
    <source>
        <dbReference type="SAM" id="MobiDB-lite"/>
    </source>
</evidence>
<keyword evidence="3" id="KW-1185">Reference proteome</keyword>
<dbReference type="Proteomes" id="UP000219565">
    <property type="component" value="Unassembled WGS sequence"/>
</dbReference>
<dbReference type="RefSeq" id="WP_097244812.1">
    <property type="nucleotide sequence ID" value="NZ_OBEG01000002.1"/>
</dbReference>
<name>A0A285L6N4_9NOCA</name>
<dbReference type="OrthoDB" id="3989267at2"/>
<gene>
    <name evidence="2" type="ORF">SAMN04244553_2149</name>
</gene>
<protein>
    <submittedName>
        <fullName evidence="2">Uncharacterized protein</fullName>
    </submittedName>
</protein>
<feature type="region of interest" description="Disordered" evidence="1">
    <location>
        <begin position="233"/>
        <end position="262"/>
    </location>
</feature>
<dbReference type="AlphaFoldDB" id="A0A285L6N4"/>
<organism evidence="2 3">
    <name type="scientific">Nocardia amikacinitolerans</name>
    <dbReference type="NCBI Taxonomy" id="756689"/>
    <lineage>
        <taxon>Bacteria</taxon>
        <taxon>Bacillati</taxon>
        <taxon>Actinomycetota</taxon>
        <taxon>Actinomycetes</taxon>
        <taxon>Mycobacteriales</taxon>
        <taxon>Nocardiaceae</taxon>
        <taxon>Nocardia</taxon>
    </lineage>
</organism>
<sequence>MFSRILQAIATEAAARGLEAMTPGAAAKDTDRYQARDLNKSHLALRTPAGVYGIQIKEIAASGAPKVDPGWWKERKAMPGWIRHRGWEFIGTGKLELIVRGPGSGYDGDHYRDAKTIPVEAKLPEVFRAFEIHKLRADWHKQERERAKAERQRRWESAMVVAKKRYFEHARWEHFKDRSREWQSVNQHRRFLAAAGEALGQYDGADREAIRRQLDEAERTVEMLDPVRQLSSIVPSLSEPKPDDLKPFLQGWSPHGPDGSHW</sequence>
<dbReference type="EMBL" id="OBEG01000002">
    <property type="protein sequence ID" value="SNY80578.1"/>
    <property type="molecule type" value="Genomic_DNA"/>
</dbReference>